<evidence type="ECO:0000256" key="6">
    <source>
        <dbReference type="ARBA" id="ARBA00022692"/>
    </source>
</evidence>
<keyword evidence="16" id="KW-1185">Reference proteome</keyword>
<dbReference type="InterPro" id="IPR011577">
    <property type="entry name" value="Cyt_b561_bac/Ni-Hgenase"/>
</dbReference>
<keyword evidence="9 13" id="KW-1133">Transmembrane helix</keyword>
<feature type="transmembrane region" description="Helical" evidence="13">
    <location>
        <begin position="54"/>
        <end position="70"/>
    </location>
</feature>
<evidence type="ECO:0000256" key="10">
    <source>
        <dbReference type="ARBA" id="ARBA00023004"/>
    </source>
</evidence>
<keyword evidence="6 13" id="KW-0812">Transmembrane</keyword>
<comment type="caution">
    <text evidence="15">The sequence shown here is derived from an EMBL/GenBank/DDBJ whole genome shotgun (WGS) entry which is preliminary data.</text>
</comment>
<dbReference type="OrthoDB" id="5766133at2"/>
<accession>A0A3L8PU75</accession>
<dbReference type="GO" id="GO:0009055">
    <property type="term" value="F:electron transfer activity"/>
    <property type="evidence" value="ECO:0007669"/>
    <property type="project" value="InterPro"/>
</dbReference>
<evidence type="ECO:0000313" key="16">
    <source>
        <dbReference type="Proteomes" id="UP000281474"/>
    </source>
</evidence>
<dbReference type="Pfam" id="PF01292">
    <property type="entry name" value="Ni_hydr_CYTB"/>
    <property type="match status" value="1"/>
</dbReference>
<keyword evidence="5" id="KW-0349">Heme</keyword>
<comment type="subcellular location">
    <subcellularLocation>
        <location evidence="2">Cell membrane</location>
        <topology evidence="2">Multi-pass membrane protein</topology>
    </subcellularLocation>
</comment>
<dbReference type="PANTHER" id="PTHR30529:SF1">
    <property type="entry name" value="CYTOCHROME B561 HOMOLOG 2"/>
    <property type="match status" value="1"/>
</dbReference>
<dbReference type="SUPFAM" id="SSF81342">
    <property type="entry name" value="Transmembrane di-heme cytochromes"/>
    <property type="match status" value="1"/>
</dbReference>
<evidence type="ECO:0000313" key="15">
    <source>
        <dbReference type="EMBL" id="RLV58369.1"/>
    </source>
</evidence>
<evidence type="ECO:0000259" key="14">
    <source>
        <dbReference type="Pfam" id="PF01292"/>
    </source>
</evidence>
<gene>
    <name evidence="15" type="ORF">D5018_17625</name>
</gene>
<dbReference type="PANTHER" id="PTHR30529">
    <property type="entry name" value="CYTOCHROME B561"/>
    <property type="match status" value="1"/>
</dbReference>
<keyword evidence="3" id="KW-0813">Transport</keyword>
<dbReference type="GO" id="GO:0022904">
    <property type="term" value="P:respiratory electron transport chain"/>
    <property type="evidence" value="ECO:0007669"/>
    <property type="project" value="InterPro"/>
</dbReference>
<evidence type="ECO:0000256" key="2">
    <source>
        <dbReference type="ARBA" id="ARBA00004651"/>
    </source>
</evidence>
<feature type="transmembrane region" description="Helical" evidence="13">
    <location>
        <begin position="90"/>
        <end position="115"/>
    </location>
</feature>
<evidence type="ECO:0000256" key="7">
    <source>
        <dbReference type="ARBA" id="ARBA00022723"/>
    </source>
</evidence>
<evidence type="ECO:0000256" key="13">
    <source>
        <dbReference type="SAM" id="Phobius"/>
    </source>
</evidence>
<evidence type="ECO:0000256" key="12">
    <source>
        <dbReference type="ARBA" id="ARBA00037975"/>
    </source>
</evidence>
<protein>
    <recommendedName>
        <fullName evidence="14">Cytochrome b561 bacterial/Ni-hydrogenase domain-containing protein</fullName>
    </recommendedName>
</protein>
<comment type="cofactor">
    <cofactor evidence="1">
        <name>heme b</name>
        <dbReference type="ChEBI" id="CHEBI:60344"/>
    </cofactor>
</comment>
<dbReference type="Proteomes" id="UP000281474">
    <property type="component" value="Unassembled WGS sequence"/>
</dbReference>
<evidence type="ECO:0000256" key="11">
    <source>
        <dbReference type="ARBA" id="ARBA00023136"/>
    </source>
</evidence>
<evidence type="ECO:0000256" key="8">
    <source>
        <dbReference type="ARBA" id="ARBA00022982"/>
    </source>
</evidence>
<evidence type="ECO:0000256" key="3">
    <source>
        <dbReference type="ARBA" id="ARBA00022448"/>
    </source>
</evidence>
<comment type="similarity">
    <text evidence="12">Belongs to the cytochrome b561 family.</text>
</comment>
<feature type="transmembrane region" description="Helical" evidence="13">
    <location>
        <begin position="12"/>
        <end position="34"/>
    </location>
</feature>
<dbReference type="InterPro" id="IPR016174">
    <property type="entry name" value="Di-haem_cyt_TM"/>
</dbReference>
<dbReference type="EMBL" id="QZEI01000076">
    <property type="protein sequence ID" value="RLV58369.1"/>
    <property type="molecule type" value="Genomic_DNA"/>
</dbReference>
<proteinExistence type="inferred from homology"/>
<keyword evidence="11 13" id="KW-0472">Membrane</keyword>
<dbReference type="GO" id="GO:0046872">
    <property type="term" value="F:metal ion binding"/>
    <property type="evidence" value="ECO:0007669"/>
    <property type="project" value="UniProtKB-KW"/>
</dbReference>
<name>A0A3L8PU75_9GAMM</name>
<evidence type="ECO:0000256" key="4">
    <source>
        <dbReference type="ARBA" id="ARBA00022475"/>
    </source>
</evidence>
<evidence type="ECO:0000256" key="5">
    <source>
        <dbReference type="ARBA" id="ARBA00022617"/>
    </source>
</evidence>
<sequence>MTNTKAYYIDRGLHWLSAIIIIDMLWGMGTSIHITDYRIKGDLIHKQDAMTTHLIEAIALFVLLGGRILWNRIYPNRDTKMVFQSVRHKVITYGLHYSLYLTFALLAISGFLSLINGELPLDFLGVLSVPFTPVDRDVFGFAFESHEWLTKWLYAVLGIHIVGGLYLHR</sequence>
<organism evidence="15 16">
    <name type="scientific">Parashewanella curva</name>
    <dbReference type="NCBI Taxonomy" id="2338552"/>
    <lineage>
        <taxon>Bacteria</taxon>
        <taxon>Pseudomonadati</taxon>
        <taxon>Pseudomonadota</taxon>
        <taxon>Gammaproteobacteria</taxon>
        <taxon>Alteromonadales</taxon>
        <taxon>Shewanellaceae</taxon>
        <taxon>Parashewanella</taxon>
    </lineage>
</organism>
<evidence type="ECO:0000256" key="1">
    <source>
        <dbReference type="ARBA" id="ARBA00001970"/>
    </source>
</evidence>
<feature type="transmembrane region" description="Helical" evidence="13">
    <location>
        <begin position="152"/>
        <end position="168"/>
    </location>
</feature>
<dbReference type="GO" id="GO:0020037">
    <property type="term" value="F:heme binding"/>
    <property type="evidence" value="ECO:0007669"/>
    <property type="project" value="TreeGrafter"/>
</dbReference>
<dbReference type="AlphaFoldDB" id="A0A3L8PU75"/>
<dbReference type="RefSeq" id="WP_121840306.1">
    <property type="nucleotide sequence ID" value="NZ_ML014825.1"/>
</dbReference>
<reference evidence="15 16" key="1">
    <citation type="submission" date="2018-09" db="EMBL/GenBank/DDBJ databases">
        <title>Phylogeny of the Shewanellaceae, and recommendation for two new genera, Pseudoshewanella and Parashewanella.</title>
        <authorList>
            <person name="Wang G."/>
        </authorList>
    </citation>
    <scope>NUCLEOTIDE SEQUENCE [LARGE SCALE GENOMIC DNA]</scope>
    <source>
        <strain evidence="15 16">C51</strain>
    </source>
</reference>
<keyword evidence="7" id="KW-0479">Metal-binding</keyword>
<evidence type="ECO:0000256" key="9">
    <source>
        <dbReference type="ARBA" id="ARBA00022989"/>
    </source>
</evidence>
<dbReference type="InterPro" id="IPR052168">
    <property type="entry name" value="Cytochrome_b561_oxidase"/>
</dbReference>
<keyword evidence="8" id="KW-0249">Electron transport</keyword>
<keyword evidence="10" id="KW-0408">Iron</keyword>
<keyword evidence="4" id="KW-1003">Cell membrane</keyword>
<feature type="domain" description="Cytochrome b561 bacterial/Ni-hydrogenase" evidence="14">
    <location>
        <begin position="11"/>
        <end position="168"/>
    </location>
</feature>
<dbReference type="GO" id="GO:0005886">
    <property type="term" value="C:plasma membrane"/>
    <property type="evidence" value="ECO:0007669"/>
    <property type="project" value="UniProtKB-SubCell"/>
</dbReference>